<accession>A0A182UAJ5</accession>
<feature type="chain" id="PRO_5008137945" evidence="2">
    <location>
        <begin position="24"/>
        <end position="210"/>
    </location>
</feature>
<organism evidence="3 4">
    <name type="scientific">Anopheles melas</name>
    <dbReference type="NCBI Taxonomy" id="34690"/>
    <lineage>
        <taxon>Eukaryota</taxon>
        <taxon>Metazoa</taxon>
        <taxon>Ecdysozoa</taxon>
        <taxon>Arthropoda</taxon>
        <taxon>Hexapoda</taxon>
        <taxon>Insecta</taxon>
        <taxon>Pterygota</taxon>
        <taxon>Neoptera</taxon>
        <taxon>Endopterygota</taxon>
        <taxon>Diptera</taxon>
        <taxon>Nematocera</taxon>
        <taxon>Culicoidea</taxon>
        <taxon>Culicidae</taxon>
        <taxon>Anophelinae</taxon>
        <taxon>Anopheles</taxon>
    </lineage>
</organism>
<dbReference type="EnsemblMetazoa" id="AMEC016913-RA">
    <property type="protein sequence ID" value="AMEC016913-PA"/>
    <property type="gene ID" value="AMEC016913"/>
</dbReference>
<evidence type="ECO:0000256" key="1">
    <source>
        <dbReference type="SAM" id="MobiDB-lite"/>
    </source>
</evidence>
<evidence type="ECO:0000313" key="4">
    <source>
        <dbReference type="Proteomes" id="UP000075902"/>
    </source>
</evidence>
<feature type="compositionally biased region" description="Low complexity" evidence="1">
    <location>
        <begin position="140"/>
        <end position="156"/>
    </location>
</feature>
<protein>
    <submittedName>
        <fullName evidence="3">Uncharacterized protein</fullName>
    </submittedName>
</protein>
<proteinExistence type="predicted"/>
<dbReference type="VEuPathDB" id="VectorBase:AMEC016913"/>
<feature type="signal peptide" evidence="2">
    <location>
        <begin position="1"/>
        <end position="23"/>
    </location>
</feature>
<keyword evidence="4" id="KW-1185">Reference proteome</keyword>
<sequence length="210" mass="21986">MKRLIYLADRWLCLCCAINLCIVQNSIRLPLAGLAPPRVLMCSASMGAEGSVTLQLREAVQAPDAAGSLDGALTIGYPDPDMLADMLGTFQGASTGASGDPDAGSFELLQDSNGSPAGATLRTSAAEQLEQLAGAILTKANSSGSSSSNATTGATTVTIKTEPVDTDSKRLQPTPDESGRFSTTLDDTEQHRLRAEIVVALFWPENARRT</sequence>
<dbReference type="AlphaFoldDB" id="A0A182UAJ5"/>
<keyword evidence="2" id="KW-0732">Signal</keyword>
<reference evidence="4" key="1">
    <citation type="submission" date="2014-01" db="EMBL/GenBank/DDBJ databases">
        <title>The Genome Sequence of Anopheles melas CM1001059_A (V2).</title>
        <authorList>
            <consortium name="The Broad Institute Genomics Platform"/>
            <person name="Neafsey D.E."/>
            <person name="Besansky N."/>
            <person name="Howell P."/>
            <person name="Walton C."/>
            <person name="Young S.K."/>
            <person name="Zeng Q."/>
            <person name="Gargeya S."/>
            <person name="Fitzgerald M."/>
            <person name="Haas B."/>
            <person name="Abouelleil A."/>
            <person name="Allen A.W."/>
            <person name="Alvarado L."/>
            <person name="Arachchi H.M."/>
            <person name="Berlin A.M."/>
            <person name="Chapman S.B."/>
            <person name="Gainer-Dewar J."/>
            <person name="Goldberg J."/>
            <person name="Griggs A."/>
            <person name="Gujja S."/>
            <person name="Hansen M."/>
            <person name="Howarth C."/>
            <person name="Imamovic A."/>
            <person name="Ireland A."/>
            <person name="Larimer J."/>
            <person name="McCowan C."/>
            <person name="Murphy C."/>
            <person name="Pearson M."/>
            <person name="Poon T.W."/>
            <person name="Priest M."/>
            <person name="Roberts A."/>
            <person name="Saif S."/>
            <person name="Shea T."/>
            <person name="Sisk P."/>
            <person name="Sykes S."/>
            <person name="Wortman J."/>
            <person name="Nusbaum C."/>
            <person name="Birren B."/>
        </authorList>
    </citation>
    <scope>NUCLEOTIDE SEQUENCE [LARGE SCALE GENOMIC DNA]</scope>
    <source>
        <strain evidence="4">CM1001059</strain>
    </source>
</reference>
<dbReference type="Proteomes" id="UP000075902">
    <property type="component" value="Unassembled WGS sequence"/>
</dbReference>
<name>A0A182UAJ5_9DIPT</name>
<evidence type="ECO:0000313" key="3">
    <source>
        <dbReference type="EnsemblMetazoa" id="AMEC016913-PA"/>
    </source>
</evidence>
<feature type="region of interest" description="Disordered" evidence="1">
    <location>
        <begin position="139"/>
        <end position="187"/>
    </location>
</feature>
<evidence type="ECO:0000256" key="2">
    <source>
        <dbReference type="SAM" id="SignalP"/>
    </source>
</evidence>
<dbReference type="STRING" id="34690.A0A182UAJ5"/>
<reference evidence="3" key="2">
    <citation type="submission" date="2020-05" db="UniProtKB">
        <authorList>
            <consortium name="EnsemblMetazoa"/>
        </authorList>
    </citation>
    <scope>IDENTIFICATION</scope>
    <source>
        <strain evidence="3">CM1001059</strain>
    </source>
</reference>